<name>A0ABW1XIF9_9ALTE</name>
<dbReference type="PIRSF" id="PIRSF004923">
    <property type="entry name" value="RseC"/>
    <property type="match status" value="1"/>
</dbReference>
<dbReference type="RefSeq" id="WP_131257387.1">
    <property type="nucleotide sequence ID" value="NZ_JBHSUS010000001.1"/>
</dbReference>
<proteinExistence type="predicted"/>
<dbReference type="EMBL" id="JBHSUS010000001">
    <property type="protein sequence ID" value="MFC6439316.1"/>
    <property type="molecule type" value="Genomic_DNA"/>
</dbReference>
<dbReference type="PANTHER" id="PTHR35867:SF1">
    <property type="entry name" value="PROTEIN RSEC"/>
    <property type="match status" value="1"/>
</dbReference>
<reference evidence="3" key="1">
    <citation type="journal article" date="2019" name="Int. J. Syst. Evol. Microbiol.">
        <title>The Global Catalogue of Microorganisms (GCM) 10K type strain sequencing project: providing services to taxonomists for standard genome sequencing and annotation.</title>
        <authorList>
            <consortium name="The Broad Institute Genomics Platform"/>
            <consortium name="The Broad Institute Genome Sequencing Center for Infectious Disease"/>
            <person name="Wu L."/>
            <person name="Ma J."/>
        </authorList>
    </citation>
    <scope>NUCLEOTIDE SEQUENCE [LARGE SCALE GENOMIC DNA]</scope>
    <source>
        <strain evidence="3">CGMCC 1.16031</strain>
    </source>
</reference>
<accession>A0ABW1XIF9</accession>
<comment type="caution">
    <text evidence="2">The sequence shown here is derived from an EMBL/GenBank/DDBJ whole genome shotgun (WGS) entry which is preliminary data.</text>
</comment>
<dbReference type="Proteomes" id="UP001596364">
    <property type="component" value="Unassembled WGS sequence"/>
</dbReference>
<keyword evidence="1" id="KW-0472">Membrane</keyword>
<keyword evidence="3" id="KW-1185">Reference proteome</keyword>
<dbReference type="InterPro" id="IPR007359">
    <property type="entry name" value="SigmaE_reg_RseC_MucC"/>
</dbReference>
<evidence type="ECO:0000313" key="2">
    <source>
        <dbReference type="EMBL" id="MFC6439316.1"/>
    </source>
</evidence>
<sequence length="152" mass="16710">MMQEMAEVVAVEAGRICVQTQIKTTCNACQANSDCGTGVVASALAPKMQQFWLETGASLKVGQQVKIGIPEQQVLIASLLLYLLPLIVLITSVLLLESRLSEGWLILVSAAMAAGSYWPLKGYFSRRERQYQPILLDVSLPQVETPIRQIFD</sequence>
<feature type="transmembrane region" description="Helical" evidence="1">
    <location>
        <begin position="102"/>
        <end position="120"/>
    </location>
</feature>
<dbReference type="InterPro" id="IPR026268">
    <property type="entry name" value="RseC"/>
</dbReference>
<evidence type="ECO:0000313" key="3">
    <source>
        <dbReference type="Proteomes" id="UP001596364"/>
    </source>
</evidence>
<keyword evidence="1" id="KW-0812">Transmembrane</keyword>
<evidence type="ECO:0000256" key="1">
    <source>
        <dbReference type="SAM" id="Phobius"/>
    </source>
</evidence>
<dbReference type="PANTHER" id="PTHR35867">
    <property type="entry name" value="PROTEIN RSEC"/>
    <property type="match status" value="1"/>
</dbReference>
<feature type="transmembrane region" description="Helical" evidence="1">
    <location>
        <begin position="74"/>
        <end position="96"/>
    </location>
</feature>
<protein>
    <submittedName>
        <fullName evidence="2">SoxR reducing system RseC family protein</fullName>
    </submittedName>
</protein>
<dbReference type="Pfam" id="PF04246">
    <property type="entry name" value="RseC_MucC"/>
    <property type="match status" value="1"/>
</dbReference>
<gene>
    <name evidence="2" type="ORF">ACFP85_04030</name>
</gene>
<keyword evidence="1" id="KW-1133">Transmembrane helix</keyword>
<organism evidence="2 3">
    <name type="scientific">Pseudobowmanella zhangzhouensis</name>
    <dbReference type="NCBI Taxonomy" id="1537679"/>
    <lineage>
        <taxon>Bacteria</taxon>
        <taxon>Pseudomonadati</taxon>
        <taxon>Pseudomonadota</taxon>
        <taxon>Gammaproteobacteria</taxon>
        <taxon>Alteromonadales</taxon>
        <taxon>Alteromonadaceae</taxon>
    </lineage>
</organism>